<dbReference type="EMBL" id="JAQQLF010000004">
    <property type="protein sequence ID" value="MDC7716401.1"/>
    <property type="molecule type" value="Genomic_DNA"/>
</dbReference>
<protein>
    <submittedName>
        <fullName evidence="6">Pilin</fullName>
    </submittedName>
</protein>
<sequence length="140" mass="14286">MKRVQQGFTLIELMIVVAIIGILAAIAIPAYQDYTKRAHVSEGLSLAAAAKTAVTEFFSTNNAWPANNASAGLGASGTITGNAVAGVEVNASQITITYNQRVSAGATTLVMQANASGGGSIVWTCVGGTVASNIRPTNCR</sequence>
<dbReference type="InterPro" id="IPR045584">
    <property type="entry name" value="Pilin-like"/>
</dbReference>
<dbReference type="Proteomes" id="UP001219956">
    <property type="component" value="Unassembled WGS sequence"/>
</dbReference>
<comment type="caution">
    <text evidence="6">The sequence shown here is derived from an EMBL/GenBank/DDBJ whole genome shotgun (WGS) entry which is preliminary data.</text>
</comment>
<evidence type="ECO:0000313" key="6">
    <source>
        <dbReference type="EMBL" id="MDC7716401.1"/>
    </source>
</evidence>
<evidence type="ECO:0000313" key="7">
    <source>
        <dbReference type="Proteomes" id="UP001219956"/>
    </source>
</evidence>
<keyword evidence="3" id="KW-1015">Disulfide bond</keyword>
<dbReference type="RefSeq" id="WP_272750808.1">
    <property type="nucleotide sequence ID" value="NZ_JAQQLF010000004.1"/>
</dbReference>
<reference evidence="6 7" key="1">
    <citation type="submission" date="2023-01" db="EMBL/GenBank/DDBJ databases">
        <title>Novel species of the genus Vogesella isolated from rivers.</title>
        <authorList>
            <person name="Lu H."/>
        </authorList>
    </citation>
    <scope>NUCLEOTIDE SEQUENCE [LARGE SCALE GENOMIC DNA]</scope>
    <source>
        <strain evidence="6 7">DC21W</strain>
    </source>
</reference>
<keyword evidence="5" id="KW-0812">Transmembrane</keyword>
<accession>A0ABT5IV03</accession>
<keyword evidence="4" id="KW-0281">Fimbrium</keyword>
<proteinExistence type="inferred from homology"/>
<keyword evidence="5" id="KW-1133">Transmembrane helix</keyword>
<dbReference type="InterPro" id="IPR012902">
    <property type="entry name" value="N_methyl_site"/>
</dbReference>
<dbReference type="PROSITE" id="PS00409">
    <property type="entry name" value="PROKAR_NTER_METHYL"/>
    <property type="match status" value="1"/>
</dbReference>
<gene>
    <name evidence="6" type="ORF">PQU95_04075</name>
</gene>
<dbReference type="Pfam" id="PF07963">
    <property type="entry name" value="N_methyl"/>
    <property type="match status" value="1"/>
</dbReference>
<feature type="transmembrane region" description="Helical" evidence="5">
    <location>
        <begin position="7"/>
        <end position="31"/>
    </location>
</feature>
<evidence type="ECO:0000256" key="4">
    <source>
        <dbReference type="RuleBase" id="RU000389"/>
    </source>
</evidence>
<evidence type="ECO:0000256" key="5">
    <source>
        <dbReference type="SAM" id="Phobius"/>
    </source>
</evidence>
<dbReference type="PANTHER" id="PTHR30093:SF34">
    <property type="entry name" value="PREPILIN PEPTIDASE-DEPENDENT PROTEIN D"/>
    <property type="match status" value="1"/>
</dbReference>
<name>A0ABT5IV03_9NEIS</name>
<dbReference type="InterPro" id="IPR001082">
    <property type="entry name" value="Pilin"/>
</dbReference>
<dbReference type="NCBIfam" id="TIGR02532">
    <property type="entry name" value="IV_pilin_GFxxxE"/>
    <property type="match status" value="1"/>
</dbReference>
<keyword evidence="2" id="KW-0488">Methylation</keyword>
<keyword evidence="7" id="KW-1185">Reference proteome</keyword>
<evidence type="ECO:0000256" key="3">
    <source>
        <dbReference type="ARBA" id="ARBA00023157"/>
    </source>
</evidence>
<evidence type="ECO:0000256" key="1">
    <source>
        <dbReference type="ARBA" id="ARBA00005233"/>
    </source>
</evidence>
<dbReference type="Gene3D" id="3.30.700.10">
    <property type="entry name" value="Glycoprotein, Type 4 Pilin"/>
    <property type="match status" value="1"/>
</dbReference>
<organism evidence="6 7">
    <name type="scientific">Vogesella aquatica</name>
    <dbReference type="NCBI Taxonomy" id="2984206"/>
    <lineage>
        <taxon>Bacteria</taxon>
        <taxon>Pseudomonadati</taxon>
        <taxon>Pseudomonadota</taxon>
        <taxon>Betaproteobacteria</taxon>
        <taxon>Neisseriales</taxon>
        <taxon>Chromobacteriaceae</taxon>
        <taxon>Vogesella</taxon>
    </lineage>
</organism>
<keyword evidence="5" id="KW-0472">Membrane</keyword>
<evidence type="ECO:0000256" key="2">
    <source>
        <dbReference type="ARBA" id="ARBA00022481"/>
    </source>
</evidence>
<dbReference type="SUPFAM" id="SSF54523">
    <property type="entry name" value="Pili subunits"/>
    <property type="match status" value="1"/>
</dbReference>
<dbReference type="Pfam" id="PF00114">
    <property type="entry name" value="Pilin"/>
    <property type="match status" value="1"/>
</dbReference>
<dbReference type="PANTHER" id="PTHR30093">
    <property type="entry name" value="GENERAL SECRETION PATHWAY PROTEIN G"/>
    <property type="match status" value="1"/>
</dbReference>
<comment type="similarity">
    <text evidence="1 4">Belongs to the N-Me-Phe pilin family.</text>
</comment>